<dbReference type="InterPro" id="IPR003598">
    <property type="entry name" value="Ig_sub2"/>
</dbReference>
<evidence type="ECO:0000256" key="1">
    <source>
        <dbReference type="ARBA" id="ARBA00004479"/>
    </source>
</evidence>
<dbReference type="CDD" id="cd00096">
    <property type="entry name" value="Ig"/>
    <property type="match status" value="2"/>
</dbReference>
<dbReference type="SMART" id="SM00409">
    <property type="entry name" value="IG"/>
    <property type="match status" value="5"/>
</dbReference>
<dbReference type="InterPro" id="IPR003599">
    <property type="entry name" value="Ig_sub"/>
</dbReference>
<dbReference type="Ensembl" id="ENSLCAT00010011115.1">
    <property type="protein sequence ID" value="ENSLCAP00010010879.1"/>
    <property type="gene ID" value="ENSLCAG00010005174.1"/>
</dbReference>
<feature type="domain" description="Ig-like" evidence="8">
    <location>
        <begin position="150"/>
        <end position="256"/>
    </location>
</feature>
<evidence type="ECO:0000313" key="11">
    <source>
        <dbReference type="RefSeq" id="XP_018520289.2"/>
    </source>
</evidence>
<organism evidence="9 10">
    <name type="scientific">Lates calcarifer</name>
    <name type="common">Barramundi</name>
    <name type="synonym">Holocentrus calcarifer</name>
    <dbReference type="NCBI Taxonomy" id="8187"/>
    <lineage>
        <taxon>Eukaryota</taxon>
        <taxon>Metazoa</taxon>
        <taxon>Chordata</taxon>
        <taxon>Craniata</taxon>
        <taxon>Vertebrata</taxon>
        <taxon>Euteleostomi</taxon>
        <taxon>Actinopterygii</taxon>
        <taxon>Neopterygii</taxon>
        <taxon>Teleostei</taxon>
        <taxon>Neoteleostei</taxon>
        <taxon>Acanthomorphata</taxon>
        <taxon>Carangaria</taxon>
        <taxon>Carangaria incertae sedis</taxon>
        <taxon>Centropomidae</taxon>
        <taxon>Lates</taxon>
    </lineage>
</organism>
<feature type="transmembrane region" description="Helical" evidence="7">
    <location>
        <begin position="658"/>
        <end position="683"/>
    </location>
</feature>
<reference evidence="9" key="3">
    <citation type="submission" date="2025-05" db="UniProtKB">
        <authorList>
            <consortium name="Ensembl"/>
        </authorList>
    </citation>
    <scope>IDENTIFICATION</scope>
</reference>
<proteinExistence type="predicted"/>
<dbReference type="GO" id="GO:0098609">
    <property type="term" value="P:cell-cell adhesion"/>
    <property type="evidence" value="ECO:0007669"/>
    <property type="project" value="TreeGrafter"/>
</dbReference>
<dbReference type="SUPFAM" id="SSF48726">
    <property type="entry name" value="Immunoglobulin"/>
    <property type="match status" value="3"/>
</dbReference>
<comment type="subcellular location">
    <subcellularLocation>
        <location evidence="1">Membrane</location>
        <topology evidence="1">Single-pass type I membrane protein</topology>
    </subcellularLocation>
</comment>
<evidence type="ECO:0000313" key="10">
    <source>
        <dbReference type="Proteomes" id="UP000314980"/>
    </source>
</evidence>
<evidence type="ECO:0000256" key="2">
    <source>
        <dbReference type="ARBA" id="ARBA00023136"/>
    </source>
</evidence>
<feature type="domain" description="Ig-like" evidence="8">
    <location>
        <begin position="348"/>
        <end position="454"/>
    </location>
</feature>
<feature type="domain" description="Ig-like" evidence="8">
    <location>
        <begin position="553"/>
        <end position="640"/>
    </location>
</feature>
<feature type="region of interest" description="Disordered" evidence="6">
    <location>
        <begin position="717"/>
        <end position="739"/>
    </location>
</feature>
<dbReference type="GO" id="GO:0005911">
    <property type="term" value="C:cell-cell junction"/>
    <property type="evidence" value="ECO:0007669"/>
    <property type="project" value="TreeGrafter"/>
</dbReference>
<name>A0A4W6CBB5_LATCA</name>
<keyword evidence="4" id="KW-0325">Glycoprotein</keyword>
<evidence type="ECO:0000256" key="4">
    <source>
        <dbReference type="ARBA" id="ARBA00023180"/>
    </source>
</evidence>
<evidence type="ECO:0000256" key="5">
    <source>
        <dbReference type="ARBA" id="ARBA00023319"/>
    </source>
</evidence>
<evidence type="ECO:0000256" key="3">
    <source>
        <dbReference type="ARBA" id="ARBA00023157"/>
    </source>
</evidence>
<dbReference type="Proteomes" id="UP000314980">
    <property type="component" value="Unassembled WGS sequence"/>
</dbReference>
<evidence type="ECO:0000256" key="6">
    <source>
        <dbReference type="SAM" id="MobiDB-lite"/>
    </source>
</evidence>
<keyword evidence="10" id="KW-1185">Reference proteome</keyword>
<dbReference type="GO" id="GO:0050839">
    <property type="term" value="F:cell adhesion molecule binding"/>
    <property type="evidence" value="ECO:0007669"/>
    <property type="project" value="TreeGrafter"/>
</dbReference>
<dbReference type="Pfam" id="PF13927">
    <property type="entry name" value="Ig_3"/>
    <property type="match status" value="2"/>
</dbReference>
<dbReference type="GO" id="GO:0005886">
    <property type="term" value="C:plasma membrane"/>
    <property type="evidence" value="ECO:0007669"/>
    <property type="project" value="TreeGrafter"/>
</dbReference>
<reference evidence="11" key="2">
    <citation type="submission" date="2025-04" db="UniProtKB">
        <authorList>
            <consortium name="RefSeq"/>
        </authorList>
    </citation>
    <scope>IDENTIFICATION</scope>
    <source>
        <tissue evidence="11">Brain</tissue>
    </source>
</reference>
<dbReference type="OrthoDB" id="9947088at2759"/>
<dbReference type="AlphaFoldDB" id="A0A4W6CBB5"/>
<dbReference type="PROSITE" id="PS50835">
    <property type="entry name" value="IG_LIKE"/>
    <property type="match status" value="3"/>
</dbReference>
<keyword evidence="3" id="KW-1015">Disulfide bond</keyword>
<dbReference type="Gene3D" id="2.60.40.10">
    <property type="entry name" value="Immunoglobulins"/>
    <property type="match status" value="3"/>
</dbReference>
<dbReference type="KEGG" id="lcf:108875685"/>
<dbReference type="SMART" id="SM00408">
    <property type="entry name" value="IGc2"/>
    <property type="match status" value="2"/>
</dbReference>
<dbReference type="RefSeq" id="XP_018520289.2">
    <property type="nucleotide sequence ID" value="XM_018664773.2"/>
</dbReference>
<gene>
    <name evidence="9 11" type="primary">si:dkey-93h22.7</name>
</gene>
<dbReference type="InterPro" id="IPR013783">
    <property type="entry name" value="Ig-like_fold"/>
</dbReference>
<dbReference type="InterPro" id="IPR007110">
    <property type="entry name" value="Ig-like_dom"/>
</dbReference>
<keyword evidence="7" id="KW-0812">Transmembrane</keyword>
<sequence length="758" mass="84417">MHVCVFFQPSLRNCQNSCVTPHSVIIFEVFSCINVSSFSLRMFASLLMVMLGLCYCTKESTKLILGIPQLTGPSEAKVKDTVEMKCELPTYPKDESILLQLFQRGNTDKLLGEFTSLDGQTAQFYLVIKTSHEGNLECVASGQNNSDIEPTVSSKHYLTVIDPVKGAEIVVHSGSKEFFEGRPLELLCKLVAGTHVSYDWLLNGQHISQSPVHFASGNRLLINSTTSEHSGSYTCKATNQYKGEVFTSESSEVKITVKAKLILGIPQLTGPSEAKVKDTVEMKCELPTYPKDESILLQLFQRGNIDKLLGEFTSLDGQTAQFYLVIKTSHEGNLECVASGQNNSDIEPTVSSKHYLTVIEPVEGAEIIVSSDSEEFFEGGELELHCDLTAGTHVSYDWLLNGQRISQSPIHFVSGNQLLIYSTTSKDSGLYRCEATNQFNETVYNSTSKEVEITVKDVVSAPDISFTVLKENSHEYSARVTCQSAKGTPPVTFSLYNRTELLTNVTSEDRNAIFKVPLVLDQHMGDLQCQADNGDRIAYSQWLPLEVVTVGGPVTLHYDYDTGENYAVVGLRFYCKAAKGSHLHYNWFLNKTLLHDRGSFYYVVNENPEQSILLLAVGRSSAGTYHCEVSDSFDSTTAISSERRYMDKETLNHLPVSVVAAVFGTFIFLILLVSTCCWIGVVYRQREYGDKFLSSLEMERMVTPYEGELDLTEYDEDAGMAETTSGDEFDQASEASEDEWPQIAEWKRTLEDEPIQIP</sequence>
<keyword evidence="2 7" id="KW-0472">Membrane</keyword>
<reference evidence="10" key="1">
    <citation type="submission" date="2015-09" db="EMBL/GenBank/DDBJ databases">
        <authorList>
            <person name="Sai Rama Sridatta P."/>
        </authorList>
    </citation>
    <scope>NUCLEOTIDE SEQUENCE [LARGE SCALE GENOMIC DNA]</scope>
</reference>
<evidence type="ECO:0000259" key="8">
    <source>
        <dbReference type="PROSITE" id="PS50835"/>
    </source>
</evidence>
<dbReference type="GeneTree" id="ENSGT00530000069282"/>
<evidence type="ECO:0000256" key="7">
    <source>
        <dbReference type="SAM" id="Phobius"/>
    </source>
</evidence>
<protein>
    <submittedName>
        <fullName evidence="11">Fc receptor-like protein 5</fullName>
    </submittedName>
</protein>
<evidence type="ECO:0000313" key="9">
    <source>
        <dbReference type="Ensembl" id="ENSLCAP00010010879.1"/>
    </source>
</evidence>
<dbReference type="InterPro" id="IPR051275">
    <property type="entry name" value="Cell_adhesion_signaling"/>
</dbReference>
<dbReference type="GeneID" id="108875685"/>
<keyword evidence="5" id="KW-0393">Immunoglobulin domain</keyword>
<accession>A0A4W6CBB5</accession>
<dbReference type="InParanoid" id="A0A4W6CBB5"/>
<keyword evidence="7" id="KW-1133">Transmembrane helix</keyword>
<dbReference type="InterPro" id="IPR036179">
    <property type="entry name" value="Ig-like_dom_sf"/>
</dbReference>
<dbReference type="PANTHER" id="PTHR11640:SF31">
    <property type="entry name" value="IRREGULAR CHIASM C-ROUGHEST PROTEIN-RELATED"/>
    <property type="match status" value="1"/>
</dbReference>
<dbReference type="Proteomes" id="UP000694890">
    <property type="component" value="Linkage group LG5"/>
</dbReference>
<dbReference type="PANTHER" id="PTHR11640">
    <property type="entry name" value="NEPHRIN"/>
    <property type="match status" value="1"/>
</dbReference>